<keyword evidence="1" id="KW-0175">Coiled coil</keyword>
<name>A0A6N9Q2T3_9BACL</name>
<accession>A0A6N9Q2T3</accession>
<reference evidence="2 3" key="1">
    <citation type="submission" date="2019-01" db="EMBL/GenBank/DDBJ databases">
        <title>Chengkuizengella sp. nov., isolated from deep-sea sediment of East Pacific Ocean.</title>
        <authorList>
            <person name="Yang J."/>
            <person name="Lai Q."/>
            <person name="Shao Z."/>
        </authorList>
    </citation>
    <scope>NUCLEOTIDE SEQUENCE [LARGE SCALE GENOMIC DNA]</scope>
    <source>
        <strain evidence="2 3">YPA3-1-1</strain>
    </source>
</reference>
<dbReference type="OrthoDB" id="2896613at2"/>
<dbReference type="RefSeq" id="WP_160645912.1">
    <property type="nucleotide sequence ID" value="NZ_SIJB01000022.1"/>
</dbReference>
<feature type="coiled-coil region" evidence="1">
    <location>
        <begin position="64"/>
        <end position="91"/>
    </location>
</feature>
<dbReference type="EMBL" id="SIJB01000022">
    <property type="protein sequence ID" value="NBI29108.1"/>
    <property type="molecule type" value="Genomic_DNA"/>
</dbReference>
<protein>
    <submittedName>
        <fullName evidence="2">Uncharacterized protein</fullName>
    </submittedName>
</protein>
<evidence type="ECO:0000313" key="2">
    <source>
        <dbReference type="EMBL" id="NBI29108.1"/>
    </source>
</evidence>
<dbReference type="AlphaFoldDB" id="A0A6N9Q2T3"/>
<comment type="caution">
    <text evidence="2">The sequence shown here is derived from an EMBL/GenBank/DDBJ whole genome shotgun (WGS) entry which is preliminary data.</text>
</comment>
<organism evidence="2 3">
    <name type="scientific">Chengkuizengella marina</name>
    <dbReference type="NCBI Taxonomy" id="2507566"/>
    <lineage>
        <taxon>Bacteria</taxon>
        <taxon>Bacillati</taxon>
        <taxon>Bacillota</taxon>
        <taxon>Bacilli</taxon>
        <taxon>Bacillales</taxon>
        <taxon>Paenibacillaceae</taxon>
        <taxon>Chengkuizengella</taxon>
    </lineage>
</organism>
<gene>
    <name evidence="2" type="ORF">ERL59_09065</name>
</gene>
<evidence type="ECO:0000313" key="3">
    <source>
        <dbReference type="Proteomes" id="UP000448943"/>
    </source>
</evidence>
<keyword evidence="3" id="KW-1185">Reference proteome</keyword>
<evidence type="ECO:0000256" key="1">
    <source>
        <dbReference type="SAM" id="Coils"/>
    </source>
</evidence>
<sequence>MGDTVRDDIRFLKDLQNELKTQENDGQAAPRYWSIVDYKWIPTAEGHEDRVSLYDADNCETLSLEEYVEEITNGERKEDFTEDEIEELKIKHEFSSFSDVINWIQEYDDCRRYYPAYEEEISFIVPNTMFLTKAEAKRHIKLNRHHYTNKVHTYAMTAWRASKVERLLNILETFDWELIEYTKGLMVKI</sequence>
<dbReference type="Proteomes" id="UP000448943">
    <property type="component" value="Unassembled WGS sequence"/>
</dbReference>
<proteinExistence type="predicted"/>